<dbReference type="AlphaFoldDB" id="A0A6C2YTY2"/>
<dbReference type="InterPro" id="IPR036237">
    <property type="entry name" value="Xyl_isomerase-like_sf"/>
</dbReference>
<keyword evidence="2" id="KW-1185">Reference proteome</keyword>
<accession>A0A6C2YTY2</accession>
<dbReference type="InParanoid" id="A0A6C2YTY2"/>
<dbReference type="SUPFAM" id="SSF51658">
    <property type="entry name" value="Xylose isomerase-like"/>
    <property type="match status" value="1"/>
</dbReference>
<gene>
    <name evidence="1" type="ORF">GMBLW1_48180</name>
</gene>
<dbReference type="EMBL" id="LR586016">
    <property type="protein sequence ID" value="VIP04375.1"/>
    <property type="molecule type" value="Genomic_DNA"/>
</dbReference>
<evidence type="ECO:0000313" key="1">
    <source>
        <dbReference type="EMBL" id="VIP04375.1"/>
    </source>
</evidence>
<dbReference type="NCBIfam" id="NF035939">
    <property type="entry name" value="TIM_EboE"/>
    <property type="match status" value="1"/>
</dbReference>
<reference evidence="1" key="1">
    <citation type="submission" date="2019-04" db="EMBL/GenBank/DDBJ databases">
        <authorList>
            <consortium name="Science for Life Laboratories"/>
        </authorList>
    </citation>
    <scope>NUCLEOTIDE SEQUENCE</scope>
    <source>
        <strain evidence="1">MBLW1</strain>
    </source>
</reference>
<dbReference type="RefSeq" id="WP_162659465.1">
    <property type="nucleotide sequence ID" value="NZ_LR593887.1"/>
</dbReference>
<sequence>MSFATGYCTNVHAGANLAQARANLAKHATAVRRSFAPDQTIGVGLWLSASAARELRHGGGGPEWRDWLASEGLVPFTFNGFPYGDFHDSVVQLAVYLPTWADPKRLDYTRDLVAIQHALLPAGMTGSISTLPLAWSEPAWGESDFAAAVAQLRQLAEELRQLEAESGRRIILSIEPEPGCLLERGAPMVRFFEEHLLRGAADEASIRRHIGICHDICHAAVMFEPQAEVIAGYRRAGLTIGKVQVSSAVSLRLDRLESRDHAAAFEQLATFAEPRYLHQTLVQSQDGTLRQFVNLPDALAHGDRQAREWRTHFHVPIYLERFGHLHATQEAIHDCLRAMVDLPESPHFEVETYAWTVLPAEMQVPELAAGIAEELRWFSAQQAW</sequence>
<proteinExistence type="predicted"/>
<dbReference type="Gene3D" id="3.20.20.150">
    <property type="entry name" value="Divalent-metal-dependent TIM barrel enzymes"/>
    <property type="match status" value="1"/>
</dbReference>
<dbReference type="KEGG" id="tim:GMBLW1_48180"/>
<name>A0A6C2YTY2_9BACT</name>
<dbReference type="Proteomes" id="UP000464378">
    <property type="component" value="Chromosome"/>
</dbReference>
<organism evidence="1">
    <name type="scientific">Tuwongella immobilis</name>
    <dbReference type="NCBI Taxonomy" id="692036"/>
    <lineage>
        <taxon>Bacteria</taxon>
        <taxon>Pseudomonadati</taxon>
        <taxon>Planctomycetota</taxon>
        <taxon>Planctomycetia</taxon>
        <taxon>Gemmatales</taxon>
        <taxon>Gemmataceae</taxon>
        <taxon>Tuwongella</taxon>
    </lineage>
</organism>
<protein>
    <recommendedName>
        <fullName evidence="3">Xylose isomerase-like TIM barrel domain-containing protein</fullName>
    </recommendedName>
</protein>
<evidence type="ECO:0000313" key="2">
    <source>
        <dbReference type="Proteomes" id="UP000464378"/>
    </source>
</evidence>
<dbReference type="EMBL" id="LR593887">
    <property type="protein sequence ID" value="VTS06112.1"/>
    <property type="molecule type" value="Genomic_DNA"/>
</dbReference>
<evidence type="ECO:0008006" key="3">
    <source>
        <dbReference type="Google" id="ProtNLM"/>
    </source>
</evidence>